<keyword evidence="4" id="KW-1185">Reference proteome</keyword>
<accession>A0ABN4IKK8</accession>
<proteinExistence type="predicted"/>
<evidence type="ECO:0000313" key="4">
    <source>
        <dbReference type="Proteomes" id="UP000058660"/>
    </source>
</evidence>
<dbReference type="InterPro" id="IPR047589">
    <property type="entry name" value="DUF11_rpt"/>
</dbReference>
<dbReference type="NCBIfam" id="TIGR01451">
    <property type="entry name" value="B_ant_repeat"/>
    <property type="match status" value="1"/>
</dbReference>
<keyword evidence="1" id="KW-0732">Signal</keyword>
<reference evidence="4" key="1">
    <citation type="journal article" date="2015" name="PLoS ONE">
        <title>Complete Genome Sequence of Thermus aquaticus Y51MC23.</title>
        <authorList>
            <person name="Brumm P.J."/>
            <person name="Monsma S."/>
            <person name="Keough B."/>
            <person name="Jasinovica S."/>
            <person name="Ferguson E."/>
            <person name="Schoenfeld T."/>
            <person name="Lodes M."/>
            <person name="Mead D.A."/>
        </authorList>
    </citation>
    <scope>NUCLEOTIDE SEQUENCE [LARGE SCALE GENOMIC DNA]</scope>
    <source>
        <strain evidence="4">BAA-2747 / Y51MC23</strain>
    </source>
</reference>
<dbReference type="RefSeq" id="WP_003045418.1">
    <property type="nucleotide sequence ID" value="NZ_CP010822.1"/>
</dbReference>
<feature type="signal peptide" evidence="1">
    <location>
        <begin position="1"/>
        <end position="28"/>
    </location>
</feature>
<dbReference type="InterPro" id="IPR001434">
    <property type="entry name" value="OmcB-like_DUF11"/>
</dbReference>
<organism evidence="3 4">
    <name type="scientific">Thermus aquaticus (strain ATCC BAA-2747 / Y51MC23)</name>
    <dbReference type="NCBI Taxonomy" id="498848"/>
    <lineage>
        <taxon>Bacteria</taxon>
        <taxon>Thermotogati</taxon>
        <taxon>Deinococcota</taxon>
        <taxon>Deinococci</taxon>
        <taxon>Thermales</taxon>
        <taxon>Thermaceae</taxon>
        <taxon>Thermus</taxon>
    </lineage>
</organism>
<dbReference type="PANTHER" id="PTHR39198:SF1">
    <property type="entry name" value="ALPHA-GALACTOSIDASE NEW3 DOMAIN-CONTAINING PROTEIN"/>
    <property type="match status" value="1"/>
</dbReference>
<sequence>MQGNAKSFLKAVLLGFGLALLALGTALAMTPAGTQIQNQASASYIDSAGQPRTTTSNLVVTVVQQVYSFIITPNGPNENSPGQIKAALPGGQVIFNYVVTNTGNGTDTIGLNTVQGTADDFNLGSPTIYLDANCNGNLDPGETTSITSVTLGAGQQACVIVRATIPTSATGGQYGNLNLVGTSAGGPTDNDNWARALATAQAALTAFKSASPTGPVAPGGTITYTISGANVGGSPAYGYPVTVDGTPRNGILIEDTIPTGLTVTQVSGSAGAGTVRFIYYNGTAWTTLTSTTGLSLVGDGTKKVGMLIEGSGPFFPVGAGYTFSFQATVPSSAPAGTGYANTATVTFDANGNGNANDPGETVTTNTTTNTVAAAYNVAVGPYGHPDGDGTGSYTVGGYTVTRSGDEQTIASVNSGTTVIFRHTLKNASSNADDSFTLSFSGAPTGWACGLVADDLSSPISGPVGPVAAGGTLDFALKCQVPATYTSSTAVTITITATSVGDPSKSDTTTDRVNQVLLGYAVDLARRGFAGDGDPTNDNPPAQSANPGQVVYFPIEVYNAGANPDVYNLTASLPAGWTVVFYPDANCDGTMDTPIPAPVTNTGVVNPGQRACFIAAVQVPAGEAPGANPVSFTATSTTVPGVSDTINTTVTVNTIAQITLDPDRSGTVTSPGVIQYTHTLTNNSNTSATCTITASGGSYGWTYQYSLDGSTWITSPSPLSVPPLASGDSQTIYVRVLVPAGEPIGRTDVNTVTATCTVGTAPATATATDTATETTTIVGGELRVTKRAKTYQSDGTTLRDPDGATAFPGDVIEYTIEAENIGTGNLTNVRVSDPIPAYTTFVSVSATATGFPASSNILYSTDGTTWTSTAPTSVPTGSVVYVAVDTNGDNTITDADIMPPGAKITIILKVQVQ</sequence>
<gene>
    <name evidence="3" type="ORF">TO73_0963</name>
</gene>
<dbReference type="EMBL" id="CP010822">
    <property type="protein sequence ID" value="ALJ90811.1"/>
    <property type="molecule type" value="Genomic_DNA"/>
</dbReference>
<dbReference type="PANTHER" id="PTHR39198">
    <property type="entry name" value="HYPOTHETICAL MEMBRANE PROTEIN, CONSERVED"/>
    <property type="match status" value="1"/>
</dbReference>
<feature type="domain" description="DUF11" evidence="2">
    <location>
        <begin position="801"/>
        <end position="872"/>
    </location>
</feature>
<evidence type="ECO:0000259" key="2">
    <source>
        <dbReference type="Pfam" id="PF01345"/>
    </source>
</evidence>
<evidence type="ECO:0000256" key="1">
    <source>
        <dbReference type="SAM" id="SignalP"/>
    </source>
</evidence>
<name>A0ABN4IKK8_THEA5</name>
<protein>
    <recommendedName>
        <fullName evidence="2">DUF11 domain-containing protein</fullName>
    </recommendedName>
</protein>
<dbReference type="Proteomes" id="UP000058660">
    <property type="component" value="Chromosome"/>
</dbReference>
<evidence type="ECO:0000313" key="3">
    <source>
        <dbReference type="EMBL" id="ALJ90811.1"/>
    </source>
</evidence>
<feature type="chain" id="PRO_5045036298" description="DUF11 domain-containing protein" evidence="1">
    <location>
        <begin position="29"/>
        <end position="912"/>
    </location>
</feature>
<dbReference type="Gene3D" id="2.60.40.740">
    <property type="match status" value="1"/>
</dbReference>
<dbReference type="Pfam" id="PF01345">
    <property type="entry name" value="DUF11"/>
    <property type="match status" value="1"/>
</dbReference>